<evidence type="ECO:0000256" key="2">
    <source>
        <dbReference type="ARBA" id="ARBA00022679"/>
    </source>
</evidence>
<organism evidence="6 7">
    <name type="scientific">Herrania umbratica</name>
    <dbReference type="NCBI Taxonomy" id="108875"/>
    <lineage>
        <taxon>Eukaryota</taxon>
        <taxon>Viridiplantae</taxon>
        <taxon>Streptophyta</taxon>
        <taxon>Embryophyta</taxon>
        <taxon>Tracheophyta</taxon>
        <taxon>Spermatophyta</taxon>
        <taxon>Magnoliopsida</taxon>
        <taxon>eudicotyledons</taxon>
        <taxon>Gunneridae</taxon>
        <taxon>Pentapetalae</taxon>
        <taxon>rosids</taxon>
        <taxon>malvids</taxon>
        <taxon>Malvales</taxon>
        <taxon>Malvaceae</taxon>
        <taxon>Byttnerioideae</taxon>
        <taxon>Herrania</taxon>
    </lineage>
</organism>
<sequence>MFPRKGKTCRIHFCLFSLLHLNVKSSTQAPKMAVQSRRPYPTLFTLSMTLLSSSLVILVVFFESKYNISDTVKQAQTDSQVFTYPRWFDLVREEINGKKIKVGLVNFDDEEPAYKIHGSVLSTVHVRFDHVSKTIKWGDFFPDWIDEDEEFGLPSCPTIPMPRLEDYRDLDIVMARVPCDGWTRTSGLRDVFRLQVNLVVANLLVESGWVMEPDVKRAVYAVFVGSCGPMPEIFRCDDLLRKAGDHWVYKPELRRLKQKVLMPLGSCQIAQPYAKTGKEVWRYFLSEDKVKKQEYSVFHQKEAYVTILHSSEAYVCGAIALAQSIILSNSTRDPFFNLLSNSARDLLLLHDENISPKSLTGLRAAGWKTRQIERIRSPFAKKGSYNEWNYSKLRIWLLTWYDKVIFIDADVLVLKNMDGLFVYPPLSVASNYDKTLFNSGIMVVEPSLCMFEDLMMKRLEVDSYDGGDQGFLNEVFTWWHRLPSKVNFRKIFQRNGSRKNIPDDLSAIHYLGLKPWMCYRDYDCNWDMKERQIFASDKAHEKWWQVYDTMPENLQQYCGLTENRDSRIKKWRKIARYLRLPDEHWRIGVKDPRQYNLVQ</sequence>
<dbReference type="Pfam" id="PF01501">
    <property type="entry name" value="Glyco_transf_8"/>
    <property type="match status" value="1"/>
</dbReference>
<dbReference type="RefSeq" id="XP_021283232.1">
    <property type="nucleotide sequence ID" value="XM_021427557.1"/>
</dbReference>
<keyword evidence="3" id="KW-0464">Manganese</keyword>
<evidence type="ECO:0000256" key="5">
    <source>
        <dbReference type="SAM" id="Phobius"/>
    </source>
</evidence>
<gene>
    <name evidence="7" type="primary">LOC110415819</name>
</gene>
<dbReference type="AlphaFoldDB" id="A0A6J1A7W0"/>
<dbReference type="InterPro" id="IPR029044">
    <property type="entry name" value="Nucleotide-diphossugar_trans"/>
</dbReference>
<name>A0A6J1A7W0_9ROSI</name>
<evidence type="ECO:0000256" key="4">
    <source>
        <dbReference type="RuleBase" id="RU362027"/>
    </source>
</evidence>
<evidence type="ECO:0000256" key="3">
    <source>
        <dbReference type="ARBA" id="ARBA00023211"/>
    </source>
</evidence>
<dbReference type="EC" id="2.4.1.-" evidence="4"/>
<dbReference type="CDD" id="cd02537">
    <property type="entry name" value="GT8_Glycogenin"/>
    <property type="match status" value="1"/>
</dbReference>
<dbReference type="PANTHER" id="PTHR11183">
    <property type="entry name" value="GLYCOGENIN SUBFAMILY MEMBER"/>
    <property type="match status" value="1"/>
</dbReference>
<protein>
    <recommendedName>
        <fullName evidence="4">Hexosyltransferase</fullName>
        <ecNumber evidence="4">2.4.1.-</ecNumber>
    </recommendedName>
</protein>
<dbReference type="GeneID" id="110415819"/>
<dbReference type="InterPro" id="IPR002495">
    <property type="entry name" value="Glyco_trans_8"/>
</dbReference>
<dbReference type="OrthoDB" id="2014201at2759"/>
<dbReference type="GO" id="GO:0016757">
    <property type="term" value="F:glycosyltransferase activity"/>
    <property type="evidence" value="ECO:0007669"/>
    <property type="project" value="UniProtKB-KW"/>
</dbReference>
<keyword evidence="1" id="KW-0328">Glycosyltransferase</keyword>
<reference evidence="7" key="1">
    <citation type="submission" date="2025-08" db="UniProtKB">
        <authorList>
            <consortium name="RefSeq"/>
        </authorList>
    </citation>
    <scope>IDENTIFICATION</scope>
    <source>
        <tissue evidence="7">Leaf</tissue>
    </source>
</reference>
<keyword evidence="2" id="KW-0808">Transferase</keyword>
<dbReference type="Proteomes" id="UP000504621">
    <property type="component" value="Unplaced"/>
</dbReference>
<evidence type="ECO:0000256" key="1">
    <source>
        <dbReference type="ARBA" id="ARBA00022676"/>
    </source>
</evidence>
<dbReference type="SUPFAM" id="SSF53448">
    <property type="entry name" value="Nucleotide-diphospho-sugar transferases"/>
    <property type="match status" value="1"/>
</dbReference>
<dbReference type="InterPro" id="IPR050587">
    <property type="entry name" value="GNT1/Glycosyltrans_8"/>
</dbReference>
<accession>A0A6J1A7W0</accession>
<keyword evidence="5" id="KW-0812">Transmembrane</keyword>
<keyword evidence="5" id="KW-0472">Membrane</keyword>
<keyword evidence="5" id="KW-1133">Transmembrane helix</keyword>
<feature type="transmembrane region" description="Helical" evidence="5">
    <location>
        <begin position="41"/>
        <end position="62"/>
    </location>
</feature>
<proteinExistence type="inferred from homology"/>
<evidence type="ECO:0000313" key="7">
    <source>
        <dbReference type="RefSeq" id="XP_021283232.1"/>
    </source>
</evidence>
<evidence type="ECO:0000313" key="6">
    <source>
        <dbReference type="Proteomes" id="UP000504621"/>
    </source>
</evidence>
<comment type="similarity">
    <text evidence="4">Belongs to the glycosyltransferase 8 family.</text>
</comment>
<dbReference type="Gene3D" id="3.90.550.10">
    <property type="entry name" value="Spore Coat Polysaccharide Biosynthesis Protein SpsA, Chain A"/>
    <property type="match status" value="1"/>
</dbReference>
<keyword evidence="6" id="KW-1185">Reference proteome</keyword>